<sequence length="194" mass="21949">MYFRAARIAPERQAALVQYHTDAEVQGIMRAMHVQETDDYDILKSALFEAFRVRTGSERFSAEFFWRKQQRSVPQDVRISRQSPAATVQRTLCGRRQAADWRSETHSFAEAIEVPAKDERVVREFTTLKVSVTSVKTDAHPEDEQPAGMATEATVAAVMTRKEVGKDLAEVVRQLKELLTGNTPAATKRSLPQR</sequence>
<dbReference type="EMBL" id="JYDP01000005">
    <property type="protein sequence ID" value="KRZ17827.1"/>
    <property type="molecule type" value="Genomic_DNA"/>
</dbReference>
<gene>
    <name evidence="1" type="ORF">T11_17970</name>
</gene>
<protein>
    <submittedName>
        <fullName evidence="1">Uncharacterized protein</fullName>
    </submittedName>
</protein>
<accession>A0A0V1I4M5</accession>
<evidence type="ECO:0000313" key="2">
    <source>
        <dbReference type="Proteomes" id="UP000055024"/>
    </source>
</evidence>
<evidence type="ECO:0000313" key="1">
    <source>
        <dbReference type="EMBL" id="KRZ17827.1"/>
    </source>
</evidence>
<keyword evidence="2" id="KW-1185">Reference proteome</keyword>
<comment type="caution">
    <text evidence="1">The sequence shown here is derived from an EMBL/GenBank/DDBJ whole genome shotgun (WGS) entry which is preliminary data.</text>
</comment>
<proteinExistence type="predicted"/>
<dbReference type="Proteomes" id="UP000055024">
    <property type="component" value="Unassembled WGS sequence"/>
</dbReference>
<reference evidence="1 2" key="1">
    <citation type="submission" date="2015-01" db="EMBL/GenBank/DDBJ databases">
        <title>Evolution of Trichinella species and genotypes.</title>
        <authorList>
            <person name="Korhonen P.K."/>
            <person name="Edoardo P."/>
            <person name="Giuseppe L.R."/>
            <person name="Gasser R.B."/>
        </authorList>
    </citation>
    <scope>NUCLEOTIDE SEQUENCE [LARGE SCALE GENOMIC DNA]</scope>
    <source>
        <strain evidence="1">ISS1029</strain>
    </source>
</reference>
<dbReference type="AlphaFoldDB" id="A0A0V1I4M5"/>
<dbReference type="OrthoDB" id="5920692at2759"/>
<organism evidence="1 2">
    <name type="scientific">Trichinella zimbabwensis</name>
    <dbReference type="NCBI Taxonomy" id="268475"/>
    <lineage>
        <taxon>Eukaryota</taxon>
        <taxon>Metazoa</taxon>
        <taxon>Ecdysozoa</taxon>
        <taxon>Nematoda</taxon>
        <taxon>Enoplea</taxon>
        <taxon>Dorylaimia</taxon>
        <taxon>Trichinellida</taxon>
        <taxon>Trichinellidae</taxon>
        <taxon>Trichinella</taxon>
    </lineage>
</organism>
<name>A0A0V1I4M5_9BILA</name>